<feature type="transmembrane region" description="Helical" evidence="1">
    <location>
        <begin position="122"/>
        <end position="145"/>
    </location>
</feature>
<feature type="transmembrane region" description="Helical" evidence="1">
    <location>
        <begin position="92"/>
        <end position="116"/>
    </location>
</feature>
<keyword evidence="1" id="KW-1133">Transmembrane helix</keyword>
<dbReference type="EMBL" id="JABEMB010000046">
    <property type="protein sequence ID" value="NNH05390.1"/>
    <property type="molecule type" value="Genomic_DNA"/>
</dbReference>
<feature type="transmembrane region" description="Helical" evidence="1">
    <location>
        <begin position="178"/>
        <end position="198"/>
    </location>
</feature>
<dbReference type="RefSeq" id="WP_167035378.1">
    <property type="nucleotide sequence ID" value="NZ_BAAANA010000002.1"/>
</dbReference>
<dbReference type="NCBIfam" id="NF038403">
    <property type="entry name" value="perm_prefix_1"/>
    <property type="match status" value="1"/>
</dbReference>
<evidence type="ECO:0000313" key="3">
    <source>
        <dbReference type="Proteomes" id="UP000543598"/>
    </source>
</evidence>
<dbReference type="Pfam" id="PF22564">
    <property type="entry name" value="HAAS"/>
    <property type="match status" value="1"/>
</dbReference>
<feature type="transmembrane region" description="Helical" evidence="1">
    <location>
        <begin position="218"/>
        <end position="238"/>
    </location>
</feature>
<comment type="caution">
    <text evidence="2">The sequence shown here is derived from an EMBL/GenBank/DDBJ whole genome shotgun (WGS) entry which is preliminary data.</text>
</comment>
<sequence length="321" mass="34429">MNATTTLTDRYVLAVVRAVPEKQRDDVAAELRASIADQIDARVDDGQPQDAAERAVLTELGDPAKLAAGYADRPLHLIGPAFYLDWRRLLKLLLAIVPACAAFGVALGQVLAGASFGEVVGTVVSVVIGVIVHLAFWVTVVFAILERTGVKRPDMGMSSWTPDQLPEPRDRGTGFGDLIASIVFLLVAAGAILWDHLLGAACLGGEWISFLDPGLWPWWIGALFVAMAIEAVFAILVYARRGWTWGLAIANTVLDVVVALPALWLLWDERLVNPGFVTALESVGADIGEAVTVLTVIVGFVIVGVAVWDSVDGFLKARRAR</sequence>
<dbReference type="AlphaFoldDB" id="A0A7Y2M2Q2"/>
<keyword evidence="1" id="KW-0812">Transmembrane</keyword>
<gene>
    <name evidence="2" type="ORF">HLA99_16215</name>
</gene>
<keyword evidence="1" id="KW-0472">Membrane</keyword>
<evidence type="ECO:0000313" key="2">
    <source>
        <dbReference type="EMBL" id="NNH05390.1"/>
    </source>
</evidence>
<dbReference type="Proteomes" id="UP000543598">
    <property type="component" value="Unassembled WGS sequence"/>
</dbReference>
<name>A0A7Y2M2Q2_9MICO</name>
<organism evidence="2 3">
    <name type="scientific">Microbacterium ulmi</name>
    <dbReference type="NCBI Taxonomy" id="179095"/>
    <lineage>
        <taxon>Bacteria</taxon>
        <taxon>Bacillati</taxon>
        <taxon>Actinomycetota</taxon>
        <taxon>Actinomycetes</taxon>
        <taxon>Micrococcales</taxon>
        <taxon>Microbacteriaceae</taxon>
        <taxon>Microbacterium</taxon>
    </lineage>
</organism>
<dbReference type="InterPro" id="IPR047928">
    <property type="entry name" value="Perm_prefix_1"/>
</dbReference>
<feature type="transmembrane region" description="Helical" evidence="1">
    <location>
        <begin position="245"/>
        <end position="267"/>
    </location>
</feature>
<accession>A0A7Y2M2Q2</accession>
<protein>
    <submittedName>
        <fullName evidence="2">Uncharacterized protein</fullName>
    </submittedName>
</protein>
<proteinExistence type="predicted"/>
<keyword evidence="3" id="KW-1185">Reference proteome</keyword>
<evidence type="ECO:0000256" key="1">
    <source>
        <dbReference type="SAM" id="Phobius"/>
    </source>
</evidence>
<reference evidence="2 3" key="1">
    <citation type="submission" date="2020-05" db="EMBL/GenBank/DDBJ databases">
        <title>MicrobeNet Type strains.</title>
        <authorList>
            <person name="Nicholson A.C."/>
        </authorList>
    </citation>
    <scope>NUCLEOTIDE SEQUENCE [LARGE SCALE GENOMIC DNA]</scope>
    <source>
        <strain evidence="2 3">JCM 14282</strain>
    </source>
</reference>
<feature type="transmembrane region" description="Helical" evidence="1">
    <location>
        <begin position="287"/>
        <end position="311"/>
    </location>
</feature>